<keyword evidence="2" id="KW-1185">Reference proteome</keyword>
<organism evidence="1 2">
    <name type="scientific">Eumeta variegata</name>
    <name type="common">Bagworm moth</name>
    <name type="synonym">Eumeta japonica</name>
    <dbReference type="NCBI Taxonomy" id="151549"/>
    <lineage>
        <taxon>Eukaryota</taxon>
        <taxon>Metazoa</taxon>
        <taxon>Ecdysozoa</taxon>
        <taxon>Arthropoda</taxon>
        <taxon>Hexapoda</taxon>
        <taxon>Insecta</taxon>
        <taxon>Pterygota</taxon>
        <taxon>Neoptera</taxon>
        <taxon>Endopterygota</taxon>
        <taxon>Lepidoptera</taxon>
        <taxon>Glossata</taxon>
        <taxon>Ditrysia</taxon>
        <taxon>Tineoidea</taxon>
        <taxon>Psychidae</taxon>
        <taxon>Oiketicinae</taxon>
        <taxon>Eumeta</taxon>
    </lineage>
</organism>
<keyword evidence="1" id="KW-0548">Nucleotidyltransferase</keyword>
<proteinExistence type="predicted"/>
<gene>
    <name evidence="1" type="ORF">EVAR_27043_1</name>
</gene>
<evidence type="ECO:0000313" key="2">
    <source>
        <dbReference type="Proteomes" id="UP000299102"/>
    </source>
</evidence>
<sequence>MPPSTCRYTYDACASALVDGSASASATETITKRPTNIDTPPLNNIPDDIRATEEIDSAISALTSHVRTVVGKCEWEVPASSDRQKYPPEILELIRAINAALRRANAYSTPEYQSRTRPLQRKVKTRVQEFRNESWSNVMEEIVPTYKAFWKVTKALKTEGYTPIPSLKKSDNYIALDDMEIAENCYFPPAWKEAEVIDIHKPGKPRDLPASYRPISLLSGLGKLFDRILKTGLSDQLFGKALSLMSSSAFAQLTPAHTSSHIPLTSPPTTKDHTSTRTRLDVLSEQEFFEAPPSFPCCTPRIQTIYRDRRLAFNSRYSRTIPRSILGVEHPMAGCKLPYLLRGQCSSRDEARVRGIGLYPHLHPLQGVEDPRTNEPSLRFNWSKLNPSNWSLS</sequence>
<keyword evidence="1" id="KW-0808">Transferase</keyword>
<dbReference type="EMBL" id="BGZK01000542">
    <property type="protein sequence ID" value="GBP49341.1"/>
    <property type="molecule type" value="Genomic_DNA"/>
</dbReference>
<dbReference type="GO" id="GO:0003964">
    <property type="term" value="F:RNA-directed DNA polymerase activity"/>
    <property type="evidence" value="ECO:0007669"/>
    <property type="project" value="UniProtKB-KW"/>
</dbReference>
<accession>A0A4C1WDZ7</accession>
<dbReference type="OrthoDB" id="416454at2759"/>
<reference evidence="1 2" key="1">
    <citation type="journal article" date="2019" name="Commun. Biol.">
        <title>The bagworm genome reveals a unique fibroin gene that provides high tensile strength.</title>
        <authorList>
            <person name="Kono N."/>
            <person name="Nakamura H."/>
            <person name="Ohtoshi R."/>
            <person name="Tomita M."/>
            <person name="Numata K."/>
            <person name="Arakawa K."/>
        </authorList>
    </citation>
    <scope>NUCLEOTIDE SEQUENCE [LARGE SCALE GENOMIC DNA]</scope>
</reference>
<evidence type="ECO:0000313" key="1">
    <source>
        <dbReference type="EMBL" id="GBP49341.1"/>
    </source>
</evidence>
<dbReference type="AlphaFoldDB" id="A0A4C1WDZ7"/>
<comment type="caution">
    <text evidence="1">The sequence shown here is derived from an EMBL/GenBank/DDBJ whole genome shotgun (WGS) entry which is preliminary data.</text>
</comment>
<protein>
    <submittedName>
        <fullName evidence="1">Probable RNA-directed DNA polymerase from transposon X-element</fullName>
    </submittedName>
</protein>
<keyword evidence="1" id="KW-0695">RNA-directed DNA polymerase</keyword>
<name>A0A4C1WDZ7_EUMVA</name>
<dbReference type="Proteomes" id="UP000299102">
    <property type="component" value="Unassembled WGS sequence"/>
</dbReference>